<feature type="non-terminal residue" evidence="1">
    <location>
        <position position="382"/>
    </location>
</feature>
<evidence type="ECO:0000313" key="2">
    <source>
        <dbReference type="Proteomes" id="UP000789508"/>
    </source>
</evidence>
<dbReference type="OrthoDB" id="2395011at2759"/>
<accession>A0A9N9HW16</accession>
<evidence type="ECO:0000313" key="1">
    <source>
        <dbReference type="EMBL" id="CAG8708152.1"/>
    </source>
</evidence>
<dbReference type="Proteomes" id="UP000789508">
    <property type="component" value="Unassembled WGS sequence"/>
</dbReference>
<dbReference type="EMBL" id="CAJVPS010021622">
    <property type="protein sequence ID" value="CAG8708152.1"/>
    <property type="molecule type" value="Genomic_DNA"/>
</dbReference>
<sequence>HKNPELSEKSRSTEIESVNLVTDDKISEPHLETEFVEKLKLKDTSEEPVFGKFDLKGADLEKFAQKLNFDQLRYGPLTDKDIEKFYGTSKSDPVLLHLNSYNLCYHFAEFVGPDFTWPPTMRTAERRLIFDYIAHPENWFEEGEGEELAKNTIAYRRLIESGQLDPSRGSHILIINGKVVRYGPKISGEEYEELATKNPGMLYAPIIEKVVHAKFSSIQDDTNKEWQVHMRIRNKDKPDITATLANIERDNYLNCNFRLVLDTGCTYTVVPQLLRAKLPSRAGWSAITTYPVGYGTNSKMNQVSVPWEVSLGDGVNWTDWIETEELYSWQKVVSGDVSCGLVGFDVLDNTYQIKIPGQPYIFVTDDDSTNQLQRIYQQQQRI</sequence>
<gene>
    <name evidence="1" type="ORF">ALEPTO_LOCUS11815</name>
</gene>
<proteinExistence type="predicted"/>
<organism evidence="1 2">
    <name type="scientific">Ambispora leptoticha</name>
    <dbReference type="NCBI Taxonomy" id="144679"/>
    <lineage>
        <taxon>Eukaryota</taxon>
        <taxon>Fungi</taxon>
        <taxon>Fungi incertae sedis</taxon>
        <taxon>Mucoromycota</taxon>
        <taxon>Glomeromycotina</taxon>
        <taxon>Glomeromycetes</taxon>
        <taxon>Archaeosporales</taxon>
        <taxon>Ambisporaceae</taxon>
        <taxon>Ambispora</taxon>
    </lineage>
</organism>
<dbReference type="AlphaFoldDB" id="A0A9N9HW16"/>
<protein>
    <submittedName>
        <fullName evidence="1">10478_t:CDS:1</fullName>
    </submittedName>
</protein>
<keyword evidence="2" id="KW-1185">Reference proteome</keyword>
<reference evidence="1" key="1">
    <citation type="submission" date="2021-06" db="EMBL/GenBank/DDBJ databases">
        <authorList>
            <person name="Kallberg Y."/>
            <person name="Tangrot J."/>
            <person name="Rosling A."/>
        </authorList>
    </citation>
    <scope>NUCLEOTIDE SEQUENCE</scope>
    <source>
        <strain evidence="1">FL130A</strain>
    </source>
</reference>
<comment type="caution">
    <text evidence="1">The sequence shown here is derived from an EMBL/GenBank/DDBJ whole genome shotgun (WGS) entry which is preliminary data.</text>
</comment>
<name>A0A9N9HW16_9GLOM</name>